<dbReference type="InterPro" id="IPR033479">
    <property type="entry name" value="dCache_1"/>
</dbReference>
<keyword evidence="15" id="KW-1185">Reference proteome</keyword>
<evidence type="ECO:0000256" key="3">
    <source>
        <dbReference type="ARBA" id="ARBA00022475"/>
    </source>
</evidence>
<reference evidence="15" key="1">
    <citation type="submission" date="2023-07" db="EMBL/GenBank/DDBJ databases">
        <title>Molecular identification of indigenous halophilic bacteria isolated from red sea cost, biodegradation of synthetic dyes and assessment of degraded metabolite toxicity.</title>
        <authorList>
            <person name="Chaieb K."/>
            <person name="Altayb H.N."/>
        </authorList>
    </citation>
    <scope>NUCLEOTIDE SEQUENCE [LARGE SCALE GENOMIC DNA]</scope>
    <source>
        <strain evidence="15">K20</strain>
    </source>
</reference>
<accession>A0ABS7YRH7</accession>
<evidence type="ECO:0000256" key="9">
    <source>
        <dbReference type="ARBA" id="ARBA00029447"/>
    </source>
</evidence>
<evidence type="ECO:0000256" key="5">
    <source>
        <dbReference type="ARBA" id="ARBA00022692"/>
    </source>
</evidence>
<evidence type="ECO:0000256" key="7">
    <source>
        <dbReference type="ARBA" id="ARBA00023136"/>
    </source>
</evidence>
<dbReference type="CDD" id="cd06225">
    <property type="entry name" value="HAMP"/>
    <property type="match status" value="1"/>
</dbReference>
<evidence type="ECO:0000259" key="13">
    <source>
        <dbReference type="PROSITE" id="PS50885"/>
    </source>
</evidence>
<dbReference type="InterPro" id="IPR003660">
    <property type="entry name" value="HAMP_dom"/>
</dbReference>
<dbReference type="Pfam" id="PF00672">
    <property type="entry name" value="HAMP"/>
    <property type="match status" value="1"/>
</dbReference>
<gene>
    <name evidence="14" type="ORF">LDJ79_19440</name>
</gene>
<dbReference type="EMBL" id="JAIWIU010000161">
    <property type="protein sequence ID" value="MCA2018301.1"/>
    <property type="molecule type" value="Genomic_DNA"/>
</dbReference>
<comment type="subcellular location">
    <subcellularLocation>
        <location evidence="1">Cell inner membrane</location>
    </subcellularLocation>
    <subcellularLocation>
        <location evidence="2">Cell membrane</location>
        <topology evidence="2">Multi-pass membrane protein</topology>
    </subcellularLocation>
</comment>
<evidence type="ECO:0000256" key="6">
    <source>
        <dbReference type="ARBA" id="ARBA00022989"/>
    </source>
</evidence>
<sequence length="653" mass="71082">MKIRTKLILTFTVAVLAPVAILAAYSINEVSNTAIEQFQKSSAKEIVQVDKAFNIFFGDAKKNIDYLSSMPIAQNPSGAPSFVTQADVDRFSGWNSVTGTAGELWASFDRFAKAQKNLAYVYTGREDGTYIEWPGSVFKAPFDPRGRPWYLKAKEADGKTVMTNAYYWKGDDATYIAIAKAMKNEQNQITGVMSLDVSVNELTEIVKNITIGDKGFIVLIEDNENILVDPLQPDNNFKSITAIDTPFYKLLASHPNDLFTIKRGDTDYFGQVVTSKYLGWRFVALVPKAEVYAAAVKQSYATFAIATPLVILFIAVASYVAKVLTSQISRVAEVLRQISQGHGDLTVNLDVSTNDEVADLSLAFNGFVSKLNSLIREVVSLSSQLKSMADTAASKAHQWQSDSGRQLEKVTLVTEAISEMSKATAEIASNAEQAAVVAEQGATSCTEGKTVVESTRKSIETLSKEVETTSNIIGKLNTNTQQITTILTTIQGIAEQTNLLALNAAIEAARAGEHGRGFAVVADEVRNLSQKTTSSTEEIQQMIHELQQTTQQATSVMENSRNMTGDAVAQANLASDSLIKLAGSIDEIKGTSIQIATATEEQSFVCDDITKNTQQINEIANQLTEEAKGQLSTAEEFRALALNMHELVGKFKL</sequence>
<dbReference type="CDD" id="cd11386">
    <property type="entry name" value="MCP_signal"/>
    <property type="match status" value="1"/>
</dbReference>
<keyword evidence="8 10" id="KW-0807">Transducer</keyword>
<keyword evidence="4" id="KW-0145">Chemotaxis</keyword>
<comment type="caution">
    <text evidence="14">The sequence shown here is derived from an EMBL/GenBank/DDBJ whole genome shotgun (WGS) entry which is preliminary data.</text>
</comment>
<dbReference type="CDD" id="cd18773">
    <property type="entry name" value="PDC1_HK_sensor"/>
    <property type="match status" value="1"/>
</dbReference>
<protein>
    <submittedName>
        <fullName evidence="14">Methyl-accepting chemotaxis protein</fullName>
    </submittedName>
</protein>
<keyword evidence="3" id="KW-1003">Cell membrane</keyword>
<dbReference type="InterPro" id="IPR029151">
    <property type="entry name" value="Sensor-like_sf"/>
</dbReference>
<dbReference type="SUPFAM" id="SSF103190">
    <property type="entry name" value="Sensory domain-like"/>
    <property type="match status" value="1"/>
</dbReference>
<keyword evidence="6" id="KW-1133">Transmembrane helix</keyword>
<dbReference type="PROSITE" id="PS50111">
    <property type="entry name" value="CHEMOTAXIS_TRANSDUC_2"/>
    <property type="match status" value="1"/>
</dbReference>
<proteinExistence type="inferred from homology"/>
<dbReference type="InterPro" id="IPR004089">
    <property type="entry name" value="MCPsignal_dom"/>
</dbReference>
<evidence type="ECO:0000256" key="10">
    <source>
        <dbReference type="PROSITE-ProRule" id="PRU00284"/>
    </source>
</evidence>
<organism evidence="14 15">
    <name type="scientific">Vibrio tritonius</name>
    <dbReference type="NCBI Taxonomy" id="1435069"/>
    <lineage>
        <taxon>Bacteria</taxon>
        <taxon>Pseudomonadati</taxon>
        <taxon>Pseudomonadota</taxon>
        <taxon>Gammaproteobacteria</taxon>
        <taxon>Vibrionales</taxon>
        <taxon>Vibrionaceae</taxon>
        <taxon>Vibrio</taxon>
    </lineage>
</organism>
<evidence type="ECO:0000313" key="14">
    <source>
        <dbReference type="EMBL" id="MCA2018301.1"/>
    </source>
</evidence>
<evidence type="ECO:0000256" key="1">
    <source>
        <dbReference type="ARBA" id="ARBA00004533"/>
    </source>
</evidence>
<evidence type="ECO:0000256" key="4">
    <source>
        <dbReference type="ARBA" id="ARBA00022500"/>
    </source>
</evidence>
<keyword evidence="11" id="KW-0732">Signal</keyword>
<evidence type="ECO:0000256" key="8">
    <source>
        <dbReference type="ARBA" id="ARBA00023224"/>
    </source>
</evidence>
<dbReference type="RefSeq" id="WP_225251774.1">
    <property type="nucleotide sequence ID" value="NZ_JAIWIU010000161.1"/>
</dbReference>
<dbReference type="PROSITE" id="PS50885">
    <property type="entry name" value="HAMP"/>
    <property type="match status" value="1"/>
</dbReference>
<evidence type="ECO:0000313" key="15">
    <source>
        <dbReference type="Proteomes" id="UP001199044"/>
    </source>
</evidence>
<evidence type="ECO:0000259" key="12">
    <source>
        <dbReference type="PROSITE" id="PS50111"/>
    </source>
</evidence>
<feature type="domain" description="HAMP" evidence="13">
    <location>
        <begin position="322"/>
        <end position="376"/>
    </location>
</feature>
<dbReference type="Gene3D" id="1.10.287.950">
    <property type="entry name" value="Methyl-accepting chemotaxis protein"/>
    <property type="match status" value="1"/>
</dbReference>
<dbReference type="SUPFAM" id="SSF58104">
    <property type="entry name" value="Methyl-accepting chemotaxis protein (MCP) signaling domain"/>
    <property type="match status" value="1"/>
</dbReference>
<feature type="domain" description="Methyl-accepting transducer" evidence="12">
    <location>
        <begin position="381"/>
        <end position="617"/>
    </location>
</feature>
<dbReference type="Pfam" id="PF00015">
    <property type="entry name" value="MCPsignal"/>
    <property type="match status" value="1"/>
</dbReference>
<comment type="similarity">
    <text evidence="9">Belongs to the methyl-accepting chemotaxis (MCP) protein family.</text>
</comment>
<dbReference type="Pfam" id="PF02743">
    <property type="entry name" value="dCache_1"/>
    <property type="match status" value="1"/>
</dbReference>
<dbReference type="SMART" id="SM00283">
    <property type="entry name" value="MA"/>
    <property type="match status" value="1"/>
</dbReference>
<dbReference type="Proteomes" id="UP001199044">
    <property type="component" value="Unassembled WGS sequence"/>
</dbReference>
<keyword evidence="5" id="KW-0812">Transmembrane</keyword>
<keyword evidence="7" id="KW-0472">Membrane</keyword>
<evidence type="ECO:0000256" key="11">
    <source>
        <dbReference type="SAM" id="SignalP"/>
    </source>
</evidence>
<evidence type="ECO:0000256" key="2">
    <source>
        <dbReference type="ARBA" id="ARBA00004651"/>
    </source>
</evidence>
<dbReference type="SMART" id="SM00304">
    <property type="entry name" value="HAMP"/>
    <property type="match status" value="1"/>
</dbReference>
<dbReference type="PANTHER" id="PTHR32089">
    <property type="entry name" value="METHYL-ACCEPTING CHEMOTAXIS PROTEIN MCPB"/>
    <property type="match status" value="1"/>
</dbReference>
<dbReference type="Gene3D" id="3.30.450.20">
    <property type="entry name" value="PAS domain"/>
    <property type="match status" value="2"/>
</dbReference>
<dbReference type="PANTHER" id="PTHR32089:SF117">
    <property type="entry name" value="METHYL ACCEPTING SENSORY TRANSDUCER WITH CACHE_1 SMALL MOLECULE BINDING DOMAIN"/>
    <property type="match status" value="1"/>
</dbReference>
<feature type="chain" id="PRO_5045090178" evidence="11">
    <location>
        <begin position="23"/>
        <end position="653"/>
    </location>
</feature>
<feature type="signal peptide" evidence="11">
    <location>
        <begin position="1"/>
        <end position="22"/>
    </location>
</feature>
<name>A0ABS7YRH7_9VIBR</name>